<dbReference type="InterPro" id="IPR004161">
    <property type="entry name" value="EFTu-like_2"/>
</dbReference>
<evidence type="ECO:0000256" key="5">
    <source>
        <dbReference type="ARBA" id="ARBA00022917"/>
    </source>
</evidence>
<keyword evidence="6" id="KW-0342">GTP-binding</keyword>
<dbReference type="GO" id="GO:0003723">
    <property type="term" value="F:RNA binding"/>
    <property type="evidence" value="ECO:0007669"/>
    <property type="project" value="InterPro"/>
</dbReference>
<evidence type="ECO:0000256" key="2">
    <source>
        <dbReference type="ARBA" id="ARBA00015953"/>
    </source>
</evidence>
<dbReference type="PROSITE" id="PS51722">
    <property type="entry name" value="G_TR_2"/>
    <property type="match status" value="1"/>
</dbReference>
<evidence type="ECO:0000313" key="10">
    <source>
        <dbReference type="EMBL" id="QTX33660.1"/>
    </source>
</evidence>
<dbReference type="PANTHER" id="PTHR43721">
    <property type="entry name" value="ELONGATION FACTOR TU-RELATED"/>
    <property type="match status" value="1"/>
</dbReference>
<dbReference type="PANTHER" id="PTHR43721:SF11">
    <property type="entry name" value="SELENOCYSTEINE-SPECIFIC ELONGATION FACTOR"/>
    <property type="match status" value="1"/>
</dbReference>
<dbReference type="Pfam" id="PF09107">
    <property type="entry name" value="WHD_3rd_SelB"/>
    <property type="match status" value="1"/>
</dbReference>
<proteinExistence type="predicted"/>
<evidence type="ECO:0000256" key="4">
    <source>
        <dbReference type="ARBA" id="ARBA00022741"/>
    </source>
</evidence>
<dbReference type="Proteomes" id="UP000671879">
    <property type="component" value="Chromosome"/>
</dbReference>
<dbReference type="InterPro" id="IPR009000">
    <property type="entry name" value="Transl_B-barrel_sf"/>
</dbReference>
<dbReference type="KEGG" id="aram:KAR29_03295"/>
<dbReference type="Gene3D" id="1.10.10.10">
    <property type="entry name" value="Winged helix-like DNA-binding domain superfamily/Winged helix DNA-binding domain"/>
    <property type="match status" value="1"/>
</dbReference>
<comment type="subcellular location">
    <subcellularLocation>
        <location evidence="1">Cytoplasm</location>
    </subcellularLocation>
</comment>
<organism evidence="10 11">
    <name type="scientific">Aminithiophilus ramosus</name>
    <dbReference type="NCBI Taxonomy" id="3029084"/>
    <lineage>
        <taxon>Bacteria</taxon>
        <taxon>Thermotogati</taxon>
        <taxon>Synergistota</taxon>
        <taxon>Synergistia</taxon>
        <taxon>Synergistales</taxon>
        <taxon>Aminithiophilaceae</taxon>
        <taxon>Aminithiophilus</taxon>
    </lineage>
</organism>
<keyword evidence="11" id="KW-1185">Reference proteome</keyword>
<dbReference type="InterPro" id="IPR036388">
    <property type="entry name" value="WH-like_DNA-bd_sf"/>
</dbReference>
<dbReference type="EMBL" id="CP072943">
    <property type="protein sequence ID" value="QTX33660.1"/>
    <property type="molecule type" value="Genomic_DNA"/>
</dbReference>
<dbReference type="CDD" id="cd04171">
    <property type="entry name" value="SelB"/>
    <property type="match status" value="1"/>
</dbReference>
<feature type="domain" description="Tr-type G" evidence="9">
    <location>
        <begin position="3"/>
        <end position="176"/>
    </location>
</feature>
<dbReference type="InterPro" id="IPR009001">
    <property type="entry name" value="Transl_elong_EF1A/Init_IF2_C"/>
</dbReference>
<dbReference type="AlphaFoldDB" id="A0A9Q7AB62"/>
<dbReference type="InterPro" id="IPR015191">
    <property type="entry name" value="SelB_WHD4"/>
</dbReference>
<dbReference type="InterPro" id="IPR031157">
    <property type="entry name" value="G_TR_CS"/>
</dbReference>
<dbReference type="InterPro" id="IPR004535">
    <property type="entry name" value="Transl_elong_SelB"/>
</dbReference>
<keyword evidence="10" id="KW-0251">Elongation factor</keyword>
<dbReference type="SUPFAM" id="SSF50465">
    <property type="entry name" value="EF-Tu/eEF-1alpha/eIF2-gamma C-terminal domain"/>
    <property type="match status" value="1"/>
</dbReference>
<dbReference type="InterPro" id="IPR050055">
    <property type="entry name" value="EF-Tu_GTPase"/>
</dbReference>
<keyword evidence="5" id="KW-0648">Protein biosynthesis</keyword>
<dbReference type="Pfam" id="PF03144">
    <property type="entry name" value="GTP_EFTU_D2"/>
    <property type="match status" value="1"/>
</dbReference>
<dbReference type="Gene3D" id="3.40.50.300">
    <property type="entry name" value="P-loop containing nucleotide triphosphate hydrolases"/>
    <property type="match status" value="1"/>
</dbReference>
<comment type="function">
    <text evidence="7">Translation factor necessary for the incorporation of selenocysteine into proteins. It probably replaces EF-Tu for the insertion of selenocysteine directed by the UGA codon. SelB binds GTP and GDP.</text>
</comment>
<dbReference type="SUPFAM" id="SSF52540">
    <property type="entry name" value="P-loop containing nucleoside triphosphate hydrolases"/>
    <property type="match status" value="1"/>
</dbReference>
<sequence>MRELSLVLGTAGHIDHGKTSLVKALTGIDCDRLSEEKRRGITIELGFASLELADGRVVSLVDVPGHERFIRQMVAGAAGIDAVLFVVAADEGVMPQTREHLEILSLLGLRRGIVALTKIDVVDDDLLELARMDVEALLKGTFLEAAPLVPLSSVDGRGIDVLKEEIGRLVDQLRPRRSEGLFFLPIDRAFPISGFGTVVTGTAYSGSIGVGDEVAILPSDVRGKVRGLQVHGKAVDVAGAGQRVAVNVSGVSVDSFEKGDVLSLSGAFEVTSCLDVRFRLLPSANEPLRHWQRVRLHLGTCDLLARLSLLDRGEILPGEEAVAQIVTESPLLALSGQPFVVRFYSPLRTVGGGRVLNVYGHKPRGARARRERLIWLTELNLRLERNESLLEPFVDRGGFLPFRELLRLLQVPAAPLIEEIEGNEEVHLLRAGSDYVLSEKWLKALEAKVGAALKAFHDEEPLLDGMAQDRFFRLLLPGGDLRPAKALAERLLHRGTVVSGDGLFRLPSFVPGRNDLLAERSEALLRFCREREIQFPDIAEARERLALDEKDFKSLLAALRQKGRLFILAESFLLSDEVDLRLQARARTIEGDVTLAAVRDLMGSTRRFVLPLLEFWDSRGVTRRVGDKRVFLKK</sequence>
<dbReference type="GO" id="GO:0003746">
    <property type="term" value="F:translation elongation factor activity"/>
    <property type="evidence" value="ECO:0007669"/>
    <property type="project" value="UniProtKB-KW"/>
</dbReference>
<dbReference type="GO" id="GO:0005737">
    <property type="term" value="C:cytoplasm"/>
    <property type="evidence" value="ECO:0007669"/>
    <property type="project" value="UniProtKB-SubCell"/>
</dbReference>
<dbReference type="CDD" id="cd15491">
    <property type="entry name" value="selB_III"/>
    <property type="match status" value="1"/>
</dbReference>
<dbReference type="Gene3D" id="1.10.10.2770">
    <property type="match status" value="1"/>
</dbReference>
<protein>
    <recommendedName>
        <fullName evidence="2">Selenocysteine-specific elongation factor</fullName>
    </recommendedName>
    <alternativeName>
        <fullName evidence="8">SelB translation factor</fullName>
    </alternativeName>
</protein>
<dbReference type="Pfam" id="PF00009">
    <property type="entry name" value="GTP_EFTU"/>
    <property type="match status" value="1"/>
</dbReference>
<evidence type="ECO:0000256" key="6">
    <source>
        <dbReference type="ARBA" id="ARBA00023134"/>
    </source>
</evidence>
<keyword evidence="3" id="KW-0963">Cytoplasm</keyword>
<dbReference type="CDD" id="cd03696">
    <property type="entry name" value="SelB_II"/>
    <property type="match status" value="1"/>
</dbReference>
<dbReference type="GO" id="GO:0005525">
    <property type="term" value="F:GTP binding"/>
    <property type="evidence" value="ECO:0007669"/>
    <property type="project" value="UniProtKB-KW"/>
</dbReference>
<dbReference type="Pfam" id="PF25461">
    <property type="entry name" value="Beta-barrel_SelB"/>
    <property type="match status" value="1"/>
</dbReference>
<dbReference type="PRINTS" id="PR00315">
    <property type="entry name" value="ELONGATNFCT"/>
</dbReference>
<dbReference type="InterPro" id="IPR036390">
    <property type="entry name" value="WH_DNA-bd_sf"/>
</dbReference>
<dbReference type="GO" id="GO:0001514">
    <property type="term" value="P:selenocysteine incorporation"/>
    <property type="evidence" value="ECO:0007669"/>
    <property type="project" value="InterPro"/>
</dbReference>
<dbReference type="PROSITE" id="PS00301">
    <property type="entry name" value="G_TR_1"/>
    <property type="match status" value="1"/>
</dbReference>
<evidence type="ECO:0000256" key="7">
    <source>
        <dbReference type="ARBA" id="ARBA00025526"/>
    </source>
</evidence>
<accession>A0A9Q7AB62</accession>
<evidence type="ECO:0000313" key="11">
    <source>
        <dbReference type="Proteomes" id="UP000671879"/>
    </source>
</evidence>
<evidence type="ECO:0000256" key="8">
    <source>
        <dbReference type="ARBA" id="ARBA00031615"/>
    </source>
</evidence>
<dbReference type="InterPro" id="IPR027417">
    <property type="entry name" value="P-loop_NTPase"/>
</dbReference>
<keyword evidence="4" id="KW-0547">Nucleotide-binding</keyword>
<evidence type="ECO:0000259" key="9">
    <source>
        <dbReference type="PROSITE" id="PS51722"/>
    </source>
</evidence>
<dbReference type="NCBIfam" id="TIGR00475">
    <property type="entry name" value="selB"/>
    <property type="match status" value="1"/>
</dbReference>
<name>A0A9Q7AB62_9BACT</name>
<dbReference type="SUPFAM" id="SSF46785">
    <property type="entry name" value="Winged helix' DNA-binding domain"/>
    <property type="match status" value="2"/>
</dbReference>
<dbReference type="SUPFAM" id="SSF50447">
    <property type="entry name" value="Translation proteins"/>
    <property type="match status" value="1"/>
</dbReference>
<gene>
    <name evidence="10" type="primary">selB</name>
    <name evidence="10" type="ORF">KAR29_03295</name>
</gene>
<reference evidence="11" key="1">
    <citation type="submission" date="2021-04" db="EMBL/GenBank/DDBJ databases">
        <title>A novel Synergistetes isolate from a pyrite-forming mixed culture.</title>
        <authorList>
            <person name="Bunk B."/>
            <person name="Sproer C."/>
            <person name="Spring S."/>
            <person name="Pester M."/>
        </authorList>
    </citation>
    <scope>NUCLEOTIDE SEQUENCE [LARGE SCALE GENOMIC DNA]</scope>
    <source>
        <strain evidence="11">J.5.4.2-T.3.5.2</strain>
    </source>
</reference>
<evidence type="ECO:0000256" key="3">
    <source>
        <dbReference type="ARBA" id="ARBA00022490"/>
    </source>
</evidence>
<evidence type="ECO:0000256" key="1">
    <source>
        <dbReference type="ARBA" id="ARBA00004496"/>
    </source>
</evidence>
<dbReference type="Gene3D" id="2.40.30.10">
    <property type="entry name" value="Translation factors"/>
    <property type="match status" value="1"/>
</dbReference>
<dbReference type="InterPro" id="IPR000795">
    <property type="entry name" value="T_Tr_GTP-bd_dom"/>
</dbReference>
<dbReference type="GO" id="GO:0003924">
    <property type="term" value="F:GTPase activity"/>
    <property type="evidence" value="ECO:0007669"/>
    <property type="project" value="InterPro"/>
</dbReference>
<dbReference type="Pfam" id="PF09106">
    <property type="entry name" value="WHD_2nd_SelB"/>
    <property type="match status" value="1"/>
</dbReference>
<dbReference type="InterPro" id="IPR015190">
    <property type="entry name" value="Elong_fac_SelB-wing-hlx_typ-2"/>
</dbReference>
<dbReference type="InterPro" id="IPR057335">
    <property type="entry name" value="Beta-barrel_SelB"/>
</dbReference>